<keyword evidence="1" id="KW-0472">Membrane</keyword>
<dbReference type="EMBL" id="CP061169">
    <property type="protein sequence ID" value="QPZ37919.1"/>
    <property type="molecule type" value="Genomic_DNA"/>
</dbReference>
<dbReference type="RefSeq" id="WP_166993259.1">
    <property type="nucleotide sequence ID" value="NZ_CP061169.1"/>
</dbReference>
<organism evidence="2 3">
    <name type="scientific">Paramicrobacterium chengjingii</name>
    <dbReference type="NCBI Taxonomy" id="2769067"/>
    <lineage>
        <taxon>Bacteria</taxon>
        <taxon>Bacillati</taxon>
        <taxon>Actinomycetota</taxon>
        <taxon>Actinomycetes</taxon>
        <taxon>Micrococcales</taxon>
        <taxon>Microbacteriaceae</taxon>
        <taxon>Paramicrobacterium</taxon>
    </lineage>
</organism>
<reference evidence="2 3" key="1">
    <citation type="submission" date="2020-12" db="EMBL/GenBank/DDBJ databases">
        <title>Microbacterium sp. HY060.</title>
        <authorList>
            <person name="Zhou J."/>
        </authorList>
    </citation>
    <scope>NUCLEOTIDE SEQUENCE [LARGE SCALE GENOMIC DNA]</scope>
    <source>
        <strain evidence="2 3">HY60</strain>
    </source>
</reference>
<keyword evidence="1" id="KW-0812">Transmembrane</keyword>
<dbReference type="Proteomes" id="UP000662814">
    <property type="component" value="Chromosome"/>
</dbReference>
<evidence type="ECO:0000313" key="2">
    <source>
        <dbReference type="EMBL" id="QPZ37919.1"/>
    </source>
</evidence>
<feature type="transmembrane region" description="Helical" evidence="1">
    <location>
        <begin position="29"/>
        <end position="47"/>
    </location>
</feature>
<evidence type="ECO:0000256" key="1">
    <source>
        <dbReference type="SAM" id="Phobius"/>
    </source>
</evidence>
<protein>
    <recommendedName>
        <fullName evidence="4">DUF3188 domain-containing protein</fullName>
    </recommendedName>
</protein>
<evidence type="ECO:0008006" key="4">
    <source>
        <dbReference type="Google" id="ProtNLM"/>
    </source>
</evidence>
<keyword evidence="1" id="KW-1133">Transmembrane helix</keyword>
<evidence type="ECO:0000313" key="3">
    <source>
        <dbReference type="Proteomes" id="UP000662814"/>
    </source>
</evidence>
<sequence length="59" mass="6540">MRPYIVPLIGAVLLVIGIVIVLANRQFATVALVFQIAGVVLLGFYMVKEMLPGRSKRKR</sequence>
<proteinExistence type="predicted"/>
<gene>
    <name evidence="2" type="ORF">HCR76_14060</name>
</gene>
<feature type="transmembrane region" description="Helical" evidence="1">
    <location>
        <begin position="5"/>
        <end position="23"/>
    </location>
</feature>
<keyword evidence="3" id="KW-1185">Reference proteome</keyword>
<accession>A0ABX6YGJ8</accession>
<name>A0ABX6YGJ8_9MICO</name>